<dbReference type="AlphaFoldDB" id="A0AB38D1Q4"/>
<accession>A0AB38D1Q4</accession>
<protein>
    <recommendedName>
        <fullName evidence="4">Transmembrane protein</fullName>
    </recommendedName>
</protein>
<organism evidence="2 3">
    <name type="scientific">Mycobacteroides abscessus subsp. abscessus</name>
    <dbReference type="NCBI Taxonomy" id="1185650"/>
    <lineage>
        <taxon>Bacteria</taxon>
        <taxon>Bacillati</taxon>
        <taxon>Actinomycetota</taxon>
        <taxon>Actinomycetes</taxon>
        <taxon>Mycobacteriales</taxon>
        <taxon>Mycobacteriaceae</taxon>
        <taxon>Mycobacteroides</taxon>
        <taxon>Mycobacteroides abscessus</taxon>
    </lineage>
</organism>
<reference evidence="2 3" key="1">
    <citation type="submission" date="2016-11" db="EMBL/GenBank/DDBJ databases">
        <authorList>
            <consortium name="Pathogen Informatics"/>
        </authorList>
    </citation>
    <scope>NUCLEOTIDE SEQUENCE [LARGE SCALE GENOMIC DNA]</scope>
    <source>
        <strain evidence="2 3">104</strain>
    </source>
</reference>
<dbReference type="Proteomes" id="UP000185210">
    <property type="component" value="Unassembled WGS sequence"/>
</dbReference>
<keyword evidence="1" id="KW-0812">Transmembrane</keyword>
<sequence length="37" mass="4025">MPEALFGGVAVLILGCSLLGFVCGWIVTTKWIERNDD</sequence>
<feature type="transmembrane region" description="Helical" evidence="1">
    <location>
        <begin position="6"/>
        <end position="27"/>
    </location>
</feature>
<comment type="caution">
    <text evidence="2">The sequence shown here is derived from an EMBL/GenBank/DDBJ whole genome shotgun (WGS) entry which is preliminary data.</text>
</comment>
<keyword evidence="1" id="KW-1133">Transmembrane helix</keyword>
<keyword evidence="1" id="KW-0472">Membrane</keyword>
<evidence type="ECO:0000313" key="2">
    <source>
        <dbReference type="EMBL" id="SIB23096.1"/>
    </source>
</evidence>
<evidence type="ECO:0000256" key="1">
    <source>
        <dbReference type="SAM" id="Phobius"/>
    </source>
</evidence>
<gene>
    <name evidence="2" type="ORF">SAMEA2070301_03311</name>
</gene>
<evidence type="ECO:0000313" key="3">
    <source>
        <dbReference type="Proteomes" id="UP000185210"/>
    </source>
</evidence>
<dbReference type="EMBL" id="FSHM01000004">
    <property type="protein sequence ID" value="SIB23096.1"/>
    <property type="molecule type" value="Genomic_DNA"/>
</dbReference>
<name>A0AB38D1Q4_9MYCO</name>
<proteinExistence type="predicted"/>
<evidence type="ECO:0008006" key="4">
    <source>
        <dbReference type="Google" id="ProtNLM"/>
    </source>
</evidence>